<dbReference type="KEGG" id="vg:11464164"/>
<accession>G8XUG7</accession>
<keyword evidence="1" id="KW-0920">Virion tegument</keyword>
<dbReference type="RefSeq" id="YP_004940118.1">
    <property type="nucleotide sequence ID" value="NC_016447.1"/>
</dbReference>
<name>G8XUG7_9BETA</name>
<protein>
    <submittedName>
        <fullName evidence="5">Tegument protein UL7</fullName>
    </submittedName>
</protein>
<gene>
    <name evidence="5" type="primary">UL103</name>
</gene>
<dbReference type="GeneID" id="11464164"/>
<dbReference type="Pfam" id="PF01677">
    <property type="entry name" value="Herpes_UL7"/>
    <property type="match status" value="1"/>
</dbReference>
<dbReference type="InterPro" id="IPR002600">
    <property type="entry name" value="Herpes_UL7"/>
</dbReference>
<proteinExistence type="inferred from homology"/>
<sequence>MEALMIRGVLEVHCEDNVTVFCMQPEVMDITHQNNKLWVHTDHGTVVSMNEYHAECKCRSSWLGYSAVFLLENEDALSRVKLSAIRLKHRTAVLVPSTLKQFSLCVILSCVENVPLTRRCLQELLAYVQGLQATDRIDSMLQSSCRRLICSALYLFFDHPAEEIKPYVPKIFVLYMETRTSYVETIARLFLRLASLKDDEKTTLCLLNRLTLDEVPVSTALHDVLNESYPHFYKHFMDSPSLPIQGPYYYV</sequence>
<keyword evidence="3" id="KW-0946">Virion</keyword>
<reference evidence="5" key="1">
    <citation type="submission" date="2011-12" db="EMBL/GenBank/DDBJ databases">
        <title>Comparative genomics of primate cytomegaloviruses.</title>
        <authorList>
            <person name="Davison A.J."/>
            <person name="Holton M."/>
            <person name="Dolan A."/>
            <person name="Dargan D.J."/>
            <person name="Gatherer D."/>
            <person name="Hayward G.S."/>
        </authorList>
    </citation>
    <scope>NUCLEOTIDE SEQUENCE [LARGE SCALE GENOMIC DNA]</scope>
    <source>
        <strain evidence="5">S34E</strain>
    </source>
</reference>
<dbReference type="OrthoDB" id="11238at10239"/>
<evidence type="ECO:0000313" key="6">
    <source>
        <dbReference type="Proteomes" id="UP000113968"/>
    </source>
</evidence>
<keyword evidence="6" id="KW-1185">Reference proteome</keyword>
<evidence type="ECO:0000313" key="5">
    <source>
        <dbReference type="EMBL" id="AEV80797.1"/>
    </source>
</evidence>
<evidence type="ECO:0000256" key="2">
    <source>
        <dbReference type="ARBA" id="ARBA00022812"/>
    </source>
</evidence>
<evidence type="ECO:0000256" key="3">
    <source>
        <dbReference type="ARBA" id="ARBA00022844"/>
    </source>
</evidence>
<keyword evidence="2" id="KW-1040">Host Golgi apparatus</keyword>
<dbReference type="Proteomes" id="UP000113968">
    <property type="component" value="Segment"/>
</dbReference>
<dbReference type="HAMAP" id="MF_04038">
    <property type="entry name" value="HSV_CEP1"/>
    <property type="match status" value="1"/>
</dbReference>
<dbReference type="GO" id="GO:0044423">
    <property type="term" value="C:virion component"/>
    <property type="evidence" value="ECO:0007669"/>
    <property type="project" value="UniProtKB-KW"/>
</dbReference>
<evidence type="ECO:0000256" key="4">
    <source>
        <dbReference type="ARBA" id="ARBA00023200"/>
    </source>
</evidence>
<dbReference type="EMBL" id="FJ483970">
    <property type="protein sequence ID" value="AEV80797.1"/>
    <property type="molecule type" value="Genomic_DNA"/>
</dbReference>
<evidence type="ECO:0000256" key="1">
    <source>
        <dbReference type="ARBA" id="ARBA00022580"/>
    </source>
</evidence>
<organism evidence="5 6">
    <name type="scientific">Aotine betaherpesvirus 1</name>
    <dbReference type="NCBI Taxonomy" id="50290"/>
    <lineage>
        <taxon>Viruses</taxon>
        <taxon>Duplodnaviria</taxon>
        <taxon>Heunggongvirae</taxon>
        <taxon>Peploviricota</taxon>
        <taxon>Herviviricetes</taxon>
        <taxon>Herpesvirales</taxon>
        <taxon>Orthoherpesviridae</taxon>
        <taxon>Betaherpesvirinae</taxon>
        <taxon>Cytomegalovirus</taxon>
        <taxon>Cytomegalovirus aotinebeta1</taxon>
    </lineage>
</organism>
<keyword evidence="4" id="KW-1035">Host cytoplasm</keyword>